<dbReference type="EMBL" id="CAJNOK010010846">
    <property type="protein sequence ID" value="CAF1126224.1"/>
    <property type="molecule type" value="Genomic_DNA"/>
</dbReference>
<sequence>MSSAEQTNMSRIIKQLVDRLNYLSILKNERDFGYSNASILYDTVYDFGRHTHLQPDYRKLLTNEDEKILKEFFPIGFTKLVGYTPGLVNNIDPSDLNIARRKLSQIWFLKNEFLNFYKEVSGCGLTQEIKDALKKLEESNNALEFDISNWTRPDYDEAVDRLSDVPNLNGVPESHDWWTEQHRQMWKNKKE</sequence>
<dbReference type="AlphaFoldDB" id="A0A814YUP1"/>
<protein>
    <submittedName>
        <fullName evidence="2">Uncharacterized protein</fullName>
    </submittedName>
</protein>
<evidence type="ECO:0000313" key="1">
    <source>
        <dbReference type="EMBL" id="CAF1126224.1"/>
    </source>
</evidence>
<gene>
    <name evidence="2" type="ORF">GPM918_LOCUS25337</name>
    <name evidence="1" type="ORF">OVA965_LOCUS20424</name>
    <name evidence="4" type="ORF">SRO942_LOCUS25342</name>
    <name evidence="3" type="ORF">TMI583_LOCUS20792</name>
</gene>
<proteinExistence type="predicted"/>
<evidence type="ECO:0000313" key="2">
    <source>
        <dbReference type="EMBL" id="CAF1234342.1"/>
    </source>
</evidence>
<evidence type="ECO:0000313" key="5">
    <source>
        <dbReference type="Proteomes" id="UP000663829"/>
    </source>
</evidence>
<dbReference type="Proteomes" id="UP000682733">
    <property type="component" value="Unassembled WGS sequence"/>
</dbReference>
<dbReference type="OrthoDB" id="9997417at2759"/>
<evidence type="ECO:0000313" key="3">
    <source>
        <dbReference type="EMBL" id="CAF3904338.1"/>
    </source>
</evidence>
<comment type="caution">
    <text evidence="2">The sequence shown here is derived from an EMBL/GenBank/DDBJ whole genome shotgun (WGS) entry which is preliminary data.</text>
</comment>
<evidence type="ECO:0000313" key="4">
    <source>
        <dbReference type="EMBL" id="CAF3996882.1"/>
    </source>
</evidence>
<name>A0A814YUP1_9BILA</name>
<accession>A0A814YUP1</accession>
<dbReference type="Proteomes" id="UP000677228">
    <property type="component" value="Unassembled WGS sequence"/>
</dbReference>
<dbReference type="Proteomes" id="UP000663829">
    <property type="component" value="Unassembled WGS sequence"/>
</dbReference>
<dbReference type="EMBL" id="CAJOBC010009802">
    <property type="protein sequence ID" value="CAF3996882.1"/>
    <property type="molecule type" value="Genomic_DNA"/>
</dbReference>
<dbReference type="EMBL" id="CAJNOQ010009798">
    <property type="protein sequence ID" value="CAF1234342.1"/>
    <property type="molecule type" value="Genomic_DNA"/>
</dbReference>
<reference evidence="2" key="1">
    <citation type="submission" date="2021-02" db="EMBL/GenBank/DDBJ databases">
        <authorList>
            <person name="Nowell W R."/>
        </authorList>
    </citation>
    <scope>NUCLEOTIDE SEQUENCE</scope>
</reference>
<keyword evidence="5" id="KW-1185">Reference proteome</keyword>
<dbReference type="Proteomes" id="UP000681722">
    <property type="component" value="Unassembled WGS sequence"/>
</dbReference>
<organism evidence="2 5">
    <name type="scientific">Didymodactylos carnosus</name>
    <dbReference type="NCBI Taxonomy" id="1234261"/>
    <lineage>
        <taxon>Eukaryota</taxon>
        <taxon>Metazoa</taxon>
        <taxon>Spiralia</taxon>
        <taxon>Gnathifera</taxon>
        <taxon>Rotifera</taxon>
        <taxon>Eurotatoria</taxon>
        <taxon>Bdelloidea</taxon>
        <taxon>Philodinida</taxon>
        <taxon>Philodinidae</taxon>
        <taxon>Didymodactylos</taxon>
    </lineage>
</organism>
<dbReference type="EMBL" id="CAJOBA010019537">
    <property type="protein sequence ID" value="CAF3904338.1"/>
    <property type="molecule type" value="Genomic_DNA"/>
</dbReference>